<feature type="region of interest" description="Disordered" evidence="1">
    <location>
        <begin position="291"/>
        <end position="323"/>
    </location>
</feature>
<feature type="compositionally biased region" description="Polar residues" evidence="1">
    <location>
        <begin position="193"/>
        <end position="205"/>
    </location>
</feature>
<dbReference type="GO" id="GO:0003677">
    <property type="term" value="F:DNA binding"/>
    <property type="evidence" value="ECO:0007669"/>
    <property type="project" value="InterPro"/>
</dbReference>
<feature type="region of interest" description="Disordered" evidence="1">
    <location>
        <begin position="221"/>
        <end position="253"/>
    </location>
</feature>
<dbReference type="AlphaFoldDB" id="A0A1B6GVZ7"/>
<sequence>SNNSIHENVIVGKEPYQLPKKRGRKPKPKPDEETSPVNRANNSSLCTSLLDREQTSEFLEKTELIEPKQNEEESSALETIKLSNEDQGSEENKPLLFDERKVKASIKSSHEGNLVGEICKEENAINKENVKNVSVSPRKRGRPPKPKNYIVEHLFAGASNNSIHENVIVGKEPYQLPKKRGRKPKPKPDEETSPVNRANNSSLCTSLLDREQTSEFLEKTELIEPKQNEEESSALETIKLSNEDQGSEENKPLLFDERKVKASIKSSHEGNLVGEICKEENAINKENVKNVSVSPRKRGRPPKPKNYIVEHLFAGASNNSIHE</sequence>
<accession>A0A1B6GVZ7</accession>
<evidence type="ECO:0000313" key="2">
    <source>
        <dbReference type="EMBL" id="JAS66622.1"/>
    </source>
</evidence>
<dbReference type="InterPro" id="IPR017956">
    <property type="entry name" value="AT_hook_DNA-bd_motif"/>
</dbReference>
<name>A0A1B6GVZ7_9HEMI</name>
<protein>
    <submittedName>
        <fullName evidence="2">Uncharacterized protein</fullName>
    </submittedName>
</protein>
<organism evidence="2">
    <name type="scientific">Cuerna arida</name>
    <dbReference type="NCBI Taxonomy" id="1464854"/>
    <lineage>
        <taxon>Eukaryota</taxon>
        <taxon>Metazoa</taxon>
        <taxon>Ecdysozoa</taxon>
        <taxon>Arthropoda</taxon>
        <taxon>Hexapoda</taxon>
        <taxon>Insecta</taxon>
        <taxon>Pterygota</taxon>
        <taxon>Neoptera</taxon>
        <taxon>Paraneoptera</taxon>
        <taxon>Hemiptera</taxon>
        <taxon>Auchenorrhyncha</taxon>
        <taxon>Membracoidea</taxon>
        <taxon>Cicadellidae</taxon>
        <taxon>Cicadellinae</taxon>
        <taxon>Proconiini</taxon>
        <taxon>Cuerna</taxon>
    </lineage>
</organism>
<dbReference type="PRINTS" id="PR00929">
    <property type="entry name" value="ATHOOK"/>
</dbReference>
<reference evidence="2" key="1">
    <citation type="submission" date="2015-11" db="EMBL/GenBank/DDBJ databases">
        <title>De novo transcriptome assembly of four potential Pierce s Disease insect vectors from Arizona vineyards.</title>
        <authorList>
            <person name="Tassone E.E."/>
        </authorList>
    </citation>
    <scope>NUCLEOTIDE SEQUENCE</scope>
</reference>
<feature type="region of interest" description="Disordered" evidence="1">
    <location>
        <begin position="65"/>
        <end position="95"/>
    </location>
</feature>
<feature type="compositionally biased region" description="Polar residues" evidence="1">
    <location>
        <begin position="35"/>
        <end position="46"/>
    </location>
</feature>
<feature type="non-terminal residue" evidence="2">
    <location>
        <position position="1"/>
    </location>
</feature>
<gene>
    <name evidence="2" type="ORF">g.23052</name>
</gene>
<feature type="region of interest" description="Disordered" evidence="1">
    <location>
        <begin position="161"/>
        <end position="205"/>
    </location>
</feature>
<proteinExistence type="predicted"/>
<feature type="non-terminal residue" evidence="2">
    <location>
        <position position="323"/>
    </location>
</feature>
<feature type="region of interest" description="Disordered" evidence="1">
    <location>
        <begin position="1"/>
        <end position="46"/>
    </location>
</feature>
<evidence type="ECO:0000256" key="1">
    <source>
        <dbReference type="SAM" id="MobiDB-lite"/>
    </source>
</evidence>
<dbReference type="EMBL" id="GECZ01003147">
    <property type="protein sequence ID" value="JAS66622.1"/>
    <property type="molecule type" value="Transcribed_RNA"/>
</dbReference>